<evidence type="ECO:0000313" key="1">
    <source>
        <dbReference type="EMBL" id="EOQ90765.1"/>
    </source>
</evidence>
<protein>
    <recommendedName>
        <fullName evidence="3">DUF1819 family protein</fullName>
    </recommendedName>
</protein>
<proteinExistence type="predicted"/>
<gene>
    <name evidence="1" type="ORF">LEP1GSC202_0425</name>
</gene>
<reference evidence="1 2" key="1">
    <citation type="submission" date="2013-04" db="EMBL/GenBank/DDBJ databases">
        <authorList>
            <person name="Harkins D.M."/>
            <person name="Durkin A.S."/>
            <person name="Brinkac L.M."/>
            <person name="Haft D.H."/>
            <person name="Selengut J.D."/>
            <person name="Sanka R."/>
            <person name="DePew J."/>
            <person name="Purushe J."/>
            <person name="Hartskeerl R.A."/>
            <person name="Ahmed A."/>
            <person name="van der Linden H."/>
            <person name="Goris M.G.A."/>
            <person name="Vinetz J.M."/>
            <person name="Sutton G.G."/>
            <person name="Nierman W.C."/>
            <person name="Fouts D.E."/>
        </authorList>
    </citation>
    <scope>NUCLEOTIDE SEQUENCE [LARGE SCALE GENOMIC DNA]</scope>
    <source>
        <strain evidence="1 2">Sao Paulo</strain>
    </source>
</reference>
<evidence type="ECO:0008006" key="3">
    <source>
        <dbReference type="Google" id="ProtNLM"/>
    </source>
</evidence>
<organism evidence="1 2">
    <name type="scientific">Leptospira yanagawae serovar Saopaulo str. Sao Paulo = ATCC 700523</name>
    <dbReference type="NCBI Taxonomy" id="1249483"/>
    <lineage>
        <taxon>Bacteria</taxon>
        <taxon>Pseudomonadati</taxon>
        <taxon>Spirochaetota</taxon>
        <taxon>Spirochaetia</taxon>
        <taxon>Leptospirales</taxon>
        <taxon>Leptospiraceae</taxon>
        <taxon>Leptospira</taxon>
    </lineage>
</organism>
<dbReference type="Proteomes" id="UP000013996">
    <property type="component" value="Unassembled WGS sequence"/>
</dbReference>
<name>A0A5E8HHI9_9LEPT</name>
<sequence>MNSQIEKVNDSLLALPKIANKINFHLLKVSSFPEESKTYVERYLLEKDPIDVDTVIRERWYSNKTDKRVKNLLLVFKHRFLNYDIAFRFLQLNLGSFNRVDWVWVILAHLSLSDPLFRWYMNQFLYPLPEKSTFTRDQLSRELSTVMSEETRAFTRNTYSAKLITATKSLKLVHGQKIFVKENLLYSSLGFYYFLFLLKSISFDIDQLHQTSLYRGFFKSKQDLFDGFEKLKSENYISLMWYGEQPSIQLKQMSGLVYP</sequence>
<comment type="caution">
    <text evidence="1">The sequence shown here is derived from an EMBL/GenBank/DDBJ whole genome shotgun (WGS) entry which is preliminary data.</text>
</comment>
<evidence type="ECO:0000313" key="2">
    <source>
        <dbReference type="Proteomes" id="UP000013996"/>
    </source>
</evidence>
<accession>A0A5E8HHI9</accession>
<dbReference type="STRING" id="1249483.LEP1GSC202_0425"/>
<dbReference type="RefSeq" id="WP_015675698.1">
    <property type="nucleotide sequence ID" value="NZ_AOGX02000005.1"/>
</dbReference>
<dbReference type="AlphaFoldDB" id="A0A5E8HHI9"/>
<dbReference type="EMBL" id="AOGX02000005">
    <property type="protein sequence ID" value="EOQ90765.1"/>
    <property type="molecule type" value="Genomic_DNA"/>
</dbReference>